<dbReference type="GO" id="GO:0034080">
    <property type="term" value="P:CENP-A containing chromatin assembly"/>
    <property type="evidence" value="ECO:0007669"/>
    <property type="project" value="InterPro"/>
</dbReference>
<keyword evidence="3" id="KW-1185">Reference proteome</keyword>
<dbReference type="InParanoid" id="A0A3N4KIR9"/>
<dbReference type="GO" id="GO:0007059">
    <property type="term" value="P:chromosome segregation"/>
    <property type="evidence" value="ECO:0007669"/>
    <property type="project" value="InterPro"/>
</dbReference>
<dbReference type="AlphaFoldDB" id="A0A3N4KIR9"/>
<feature type="region of interest" description="Disordered" evidence="1">
    <location>
        <begin position="45"/>
        <end position="101"/>
    </location>
</feature>
<feature type="compositionally biased region" description="Acidic residues" evidence="1">
    <location>
        <begin position="57"/>
        <end position="74"/>
    </location>
</feature>
<dbReference type="Pfam" id="PF05238">
    <property type="entry name" value="CENP-N"/>
    <property type="match status" value="1"/>
</dbReference>
<evidence type="ECO:0000313" key="2">
    <source>
        <dbReference type="EMBL" id="RPB10410.1"/>
    </source>
</evidence>
<reference evidence="2 3" key="1">
    <citation type="journal article" date="2018" name="Nat. Ecol. Evol.">
        <title>Pezizomycetes genomes reveal the molecular basis of ectomycorrhizal truffle lifestyle.</title>
        <authorList>
            <person name="Murat C."/>
            <person name="Payen T."/>
            <person name="Noel B."/>
            <person name="Kuo A."/>
            <person name="Morin E."/>
            <person name="Chen J."/>
            <person name="Kohler A."/>
            <person name="Krizsan K."/>
            <person name="Balestrini R."/>
            <person name="Da Silva C."/>
            <person name="Montanini B."/>
            <person name="Hainaut M."/>
            <person name="Levati E."/>
            <person name="Barry K.W."/>
            <person name="Belfiori B."/>
            <person name="Cichocki N."/>
            <person name="Clum A."/>
            <person name="Dockter R.B."/>
            <person name="Fauchery L."/>
            <person name="Guy J."/>
            <person name="Iotti M."/>
            <person name="Le Tacon F."/>
            <person name="Lindquist E.A."/>
            <person name="Lipzen A."/>
            <person name="Malagnac F."/>
            <person name="Mello A."/>
            <person name="Molinier V."/>
            <person name="Miyauchi S."/>
            <person name="Poulain J."/>
            <person name="Riccioni C."/>
            <person name="Rubini A."/>
            <person name="Sitrit Y."/>
            <person name="Splivallo R."/>
            <person name="Traeger S."/>
            <person name="Wang M."/>
            <person name="Zifcakova L."/>
            <person name="Wipf D."/>
            <person name="Zambonelli A."/>
            <person name="Paolocci F."/>
            <person name="Nowrousian M."/>
            <person name="Ottonello S."/>
            <person name="Baldrian P."/>
            <person name="Spatafora J.W."/>
            <person name="Henrissat B."/>
            <person name="Nagy L.G."/>
            <person name="Aury J.M."/>
            <person name="Wincker P."/>
            <person name="Grigoriev I.V."/>
            <person name="Bonfante P."/>
            <person name="Martin F.M."/>
        </authorList>
    </citation>
    <scope>NUCLEOTIDE SEQUENCE [LARGE SCALE GENOMIC DNA]</scope>
    <source>
        <strain evidence="2 3">CCBAS932</strain>
    </source>
</reference>
<gene>
    <name evidence="2" type="ORF">P167DRAFT_576304</name>
</gene>
<evidence type="ECO:0000256" key="1">
    <source>
        <dbReference type="SAM" id="MobiDB-lite"/>
    </source>
</evidence>
<protein>
    <submittedName>
        <fullName evidence="2">Uncharacterized protein</fullName>
    </submittedName>
</protein>
<evidence type="ECO:0000313" key="3">
    <source>
        <dbReference type="Proteomes" id="UP000277580"/>
    </source>
</evidence>
<sequence length="101" mass="11169">MPPKPGAPLSNTLLIPHTPSTRRLLSRLTKDLLLELVLGSWLDATKTQTYQPNFAPVEDEDDEDEDDEEEEGGGEGERGIEKAREAYEAMKRRASANGGMD</sequence>
<dbReference type="EMBL" id="ML119143">
    <property type="protein sequence ID" value="RPB10410.1"/>
    <property type="molecule type" value="Genomic_DNA"/>
</dbReference>
<organism evidence="2 3">
    <name type="scientific">Morchella conica CCBAS932</name>
    <dbReference type="NCBI Taxonomy" id="1392247"/>
    <lineage>
        <taxon>Eukaryota</taxon>
        <taxon>Fungi</taxon>
        <taxon>Dikarya</taxon>
        <taxon>Ascomycota</taxon>
        <taxon>Pezizomycotina</taxon>
        <taxon>Pezizomycetes</taxon>
        <taxon>Pezizales</taxon>
        <taxon>Morchellaceae</taxon>
        <taxon>Morchella</taxon>
    </lineage>
</organism>
<dbReference type="InterPro" id="IPR007902">
    <property type="entry name" value="Chl4/mis15/CENP-N"/>
</dbReference>
<feature type="compositionally biased region" description="Basic and acidic residues" evidence="1">
    <location>
        <begin position="75"/>
        <end position="91"/>
    </location>
</feature>
<proteinExistence type="predicted"/>
<dbReference type="Proteomes" id="UP000277580">
    <property type="component" value="Unassembled WGS sequence"/>
</dbReference>
<name>A0A3N4KIR9_9PEZI</name>
<accession>A0A3N4KIR9</accession>